<reference evidence="11 12" key="1">
    <citation type="submission" date="2016-03" db="EMBL/GenBank/DDBJ databases">
        <title>How can Kluyveromyces marxianus grow so fast - potential evolutionary course in Saccharomyces Complex revealed by comparative genomics.</title>
        <authorList>
            <person name="Mo W."/>
            <person name="Lu W."/>
            <person name="Yang X."/>
            <person name="Qi J."/>
            <person name="Lv H."/>
        </authorList>
    </citation>
    <scope>NUCLEOTIDE SEQUENCE [LARGE SCALE GENOMIC DNA]</scope>
    <source>
        <strain evidence="11 12">FIM1</strain>
    </source>
</reference>
<dbReference type="EMBL" id="CP015056">
    <property type="protein sequence ID" value="QGN15744.1"/>
    <property type="molecule type" value="Genomic_DNA"/>
</dbReference>
<keyword evidence="5 9" id="KW-1133">Transmembrane helix</keyword>
<evidence type="ECO:0000256" key="4">
    <source>
        <dbReference type="ARBA" id="ARBA00022692"/>
    </source>
</evidence>
<organism evidence="11 12">
    <name type="scientific">Kluyveromyces marxianus</name>
    <name type="common">Yeast</name>
    <name type="synonym">Candida kefyr</name>
    <dbReference type="NCBI Taxonomy" id="4911"/>
    <lineage>
        <taxon>Eukaryota</taxon>
        <taxon>Fungi</taxon>
        <taxon>Dikarya</taxon>
        <taxon>Ascomycota</taxon>
        <taxon>Saccharomycotina</taxon>
        <taxon>Saccharomycetes</taxon>
        <taxon>Saccharomycetales</taxon>
        <taxon>Saccharomycetaceae</taxon>
        <taxon>Kluyveromyces</taxon>
    </lineage>
</organism>
<dbReference type="InterPro" id="IPR005829">
    <property type="entry name" value="Sugar_transporter_CS"/>
</dbReference>
<evidence type="ECO:0000259" key="10">
    <source>
        <dbReference type="PROSITE" id="PS50850"/>
    </source>
</evidence>
<dbReference type="PROSITE" id="PS50850">
    <property type="entry name" value="MFS"/>
    <property type="match status" value="1"/>
</dbReference>
<evidence type="ECO:0000256" key="9">
    <source>
        <dbReference type="SAM" id="Phobius"/>
    </source>
</evidence>
<proteinExistence type="inferred from homology"/>
<keyword evidence="3 7" id="KW-0813">Transport</keyword>
<dbReference type="InterPro" id="IPR020846">
    <property type="entry name" value="MFS_dom"/>
</dbReference>
<feature type="transmembrane region" description="Helical" evidence="9">
    <location>
        <begin position="367"/>
        <end position="388"/>
    </location>
</feature>
<keyword evidence="12" id="KW-1185">Reference proteome</keyword>
<dbReference type="PROSITE" id="PS00217">
    <property type="entry name" value="SUGAR_TRANSPORT_2"/>
    <property type="match status" value="1"/>
</dbReference>
<dbReference type="Proteomes" id="UP000422736">
    <property type="component" value="Chromosome 3"/>
</dbReference>
<evidence type="ECO:0000256" key="7">
    <source>
        <dbReference type="RuleBase" id="RU003346"/>
    </source>
</evidence>
<evidence type="ECO:0000256" key="8">
    <source>
        <dbReference type="SAM" id="MobiDB-lite"/>
    </source>
</evidence>
<dbReference type="SUPFAM" id="SSF103473">
    <property type="entry name" value="MFS general substrate transporter"/>
    <property type="match status" value="1"/>
</dbReference>
<gene>
    <name evidence="11" type="primary">RAG1</name>
    <name evidence="11" type="ORF">FIM1_2438</name>
</gene>
<accession>A0ABX6EVI6</accession>
<evidence type="ECO:0000313" key="12">
    <source>
        <dbReference type="Proteomes" id="UP000422736"/>
    </source>
</evidence>
<feature type="transmembrane region" description="Helical" evidence="9">
    <location>
        <begin position="395"/>
        <end position="415"/>
    </location>
</feature>
<dbReference type="Pfam" id="PF00083">
    <property type="entry name" value="Sugar_tr"/>
    <property type="match status" value="1"/>
</dbReference>
<feature type="transmembrane region" description="Helical" evidence="9">
    <location>
        <begin position="435"/>
        <end position="458"/>
    </location>
</feature>
<feature type="transmembrane region" description="Helical" evidence="9">
    <location>
        <begin position="162"/>
        <end position="183"/>
    </location>
</feature>
<protein>
    <recommendedName>
        <fullName evidence="10">Major facilitator superfamily (MFS) profile domain-containing protein</fullName>
    </recommendedName>
</protein>
<feature type="region of interest" description="Disordered" evidence="8">
    <location>
        <begin position="1"/>
        <end position="32"/>
    </location>
</feature>
<evidence type="ECO:0000256" key="5">
    <source>
        <dbReference type="ARBA" id="ARBA00022989"/>
    </source>
</evidence>
<feature type="transmembrane region" description="Helical" evidence="9">
    <location>
        <begin position="195"/>
        <end position="214"/>
    </location>
</feature>
<dbReference type="PROSITE" id="PS00216">
    <property type="entry name" value="SUGAR_TRANSPORT_1"/>
    <property type="match status" value="1"/>
</dbReference>
<feature type="transmembrane region" description="Helical" evidence="9">
    <location>
        <begin position="325"/>
        <end position="347"/>
    </location>
</feature>
<feature type="transmembrane region" description="Helical" evidence="9">
    <location>
        <begin position="138"/>
        <end position="156"/>
    </location>
</feature>
<comment type="subcellular location">
    <subcellularLocation>
        <location evidence="1">Membrane</location>
        <topology evidence="1">Multi-pass membrane protein</topology>
    </subcellularLocation>
</comment>
<keyword evidence="6 9" id="KW-0472">Membrane</keyword>
<dbReference type="PANTHER" id="PTHR48022:SF8">
    <property type="entry name" value="MAJOR FACILITATOR SUPERFAMILY (MFS) PROFILE DOMAIN-CONTAINING PROTEIN-RELATED"/>
    <property type="match status" value="1"/>
</dbReference>
<evidence type="ECO:0000256" key="1">
    <source>
        <dbReference type="ARBA" id="ARBA00004141"/>
    </source>
</evidence>
<evidence type="ECO:0000256" key="3">
    <source>
        <dbReference type="ARBA" id="ARBA00022448"/>
    </source>
</evidence>
<dbReference type="NCBIfam" id="TIGR00879">
    <property type="entry name" value="SP"/>
    <property type="match status" value="1"/>
</dbReference>
<evidence type="ECO:0000256" key="2">
    <source>
        <dbReference type="ARBA" id="ARBA00010992"/>
    </source>
</evidence>
<evidence type="ECO:0000256" key="6">
    <source>
        <dbReference type="ARBA" id="ARBA00023136"/>
    </source>
</evidence>
<comment type="similarity">
    <text evidence="2 7">Belongs to the major facilitator superfamily. Sugar transporter (TC 2.A.1.1) family.</text>
</comment>
<dbReference type="PANTHER" id="PTHR48022">
    <property type="entry name" value="PLASTIDIC GLUCOSE TRANSPORTER 4"/>
    <property type="match status" value="1"/>
</dbReference>
<sequence length="592" mass="65697">MSGNDKEEYLQNGVRSDEDSNSGAASGVESILVETEKKKPRWRVTDTESPPEVYNWRLYMSTFVFGILGAARGYDEGNVSASLAQVSFQKQFGLLDKHKSASALADLKSNITSTVQLGSIAGSIMAVYFVDKLGRIRSLQLVCIVWIVGAIIQITSSSVGPLYVGRVIEGLAIGQTATIGPAYLSEVSLRQIRGLMGCIFAGAVYFGIMLAYFANYGTALHMSPHSRLQWVVPTSLKIILAGLILIGSFLWCIESPRWLMKIGKEDKAIENLSKLRNLPVDHPFLVGEIADINHQIEQENEARSGTGYIDMIKDILFVRSIRYRFFAIACLVQILGQWSGANAITIYAPELFQLLGINGTDKLKMTAILGVVKFISAYICAFFIIDFLGRKKAAYIGISIQLVTLLYFAIFLTVVPEATKEGAKLTPSQHRASQGAMAAMYLSGTGWTMGFNSIQYLLSAEIFPLKIRSFAQSVIMVLHFANQYGNSRAVPKMLIAMNNYGAFYFFVGILCCSLFWVYFFVPEISGRSLESMEELFDLPWYVIGRKGPQLCPDNSEISKLSRKRGSVEFIDRSVMDLESKPSDQRIEFADRN</sequence>
<keyword evidence="4 9" id="KW-0812">Transmembrane</keyword>
<dbReference type="InterPro" id="IPR003663">
    <property type="entry name" value="Sugar/inositol_transpt"/>
</dbReference>
<name>A0ABX6EVI6_KLUMA</name>
<dbReference type="InterPro" id="IPR050360">
    <property type="entry name" value="MFS_Sugar_Transporters"/>
</dbReference>
<feature type="transmembrane region" description="Helical" evidence="9">
    <location>
        <begin position="234"/>
        <end position="253"/>
    </location>
</feature>
<dbReference type="InterPro" id="IPR005828">
    <property type="entry name" value="MFS_sugar_transport-like"/>
</dbReference>
<feature type="transmembrane region" description="Helical" evidence="9">
    <location>
        <begin position="502"/>
        <end position="521"/>
    </location>
</feature>
<feature type="domain" description="Major facilitator superfamily (MFS) profile" evidence="10">
    <location>
        <begin position="61"/>
        <end position="525"/>
    </location>
</feature>
<dbReference type="PRINTS" id="PR00171">
    <property type="entry name" value="SUGRTRNSPORT"/>
</dbReference>
<evidence type="ECO:0000313" key="11">
    <source>
        <dbReference type="EMBL" id="QGN15744.1"/>
    </source>
</evidence>
<dbReference type="Gene3D" id="1.20.1250.20">
    <property type="entry name" value="MFS general substrate transporter like domains"/>
    <property type="match status" value="1"/>
</dbReference>
<dbReference type="InterPro" id="IPR036259">
    <property type="entry name" value="MFS_trans_sf"/>
</dbReference>